<dbReference type="Proteomes" id="UP001156664">
    <property type="component" value="Unassembled WGS sequence"/>
</dbReference>
<gene>
    <name evidence="2" type="ORF">GCM10007875_05210</name>
</gene>
<organism evidence="2 3">
    <name type="scientific">Limnobacter litoralis</name>
    <dbReference type="NCBI Taxonomy" id="481366"/>
    <lineage>
        <taxon>Bacteria</taxon>
        <taxon>Pseudomonadati</taxon>
        <taxon>Pseudomonadota</taxon>
        <taxon>Betaproteobacteria</taxon>
        <taxon>Burkholderiales</taxon>
        <taxon>Burkholderiaceae</taxon>
        <taxon>Limnobacter</taxon>
    </lineage>
</organism>
<accession>A0ABQ5YLJ8</accession>
<dbReference type="RefSeq" id="WP_284279782.1">
    <property type="nucleotide sequence ID" value="NZ_BSOJ01000006.1"/>
</dbReference>
<keyword evidence="3" id="KW-1185">Reference proteome</keyword>
<keyword evidence="1" id="KW-0732">Signal</keyword>
<protein>
    <submittedName>
        <fullName evidence="2">Exported protein</fullName>
    </submittedName>
</protein>
<evidence type="ECO:0000313" key="3">
    <source>
        <dbReference type="Proteomes" id="UP001156664"/>
    </source>
</evidence>
<dbReference type="EMBL" id="BSOJ01000006">
    <property type="protein sequence ID" value="GLR25433.1"/>
    <property type="molecule type" value="Genomic_DNA"/>
</dbReference>
<evidence type="ECO:0000256" key="1">
    <source>
        <dbReference type="SAM" id="SignalP"/>
    </source>
</evidence>
<dbReference type="NCBIfam" id="TIGR02001">
    <property type="entry name" value="gcw_chp"/>
    <property type="match status" value="1"/>
</dbReference>
<evidence type="ECO:0000313" key="2">
    <source>
        <dbReference type="EMBL" id="GLR25433.1"/>
    </source>
</evidence>
<feature type="chain" id="PRO_5045788016" evidence="1">
    <location>
        <begin position="25"/>
        <end position="258"/>
    </location>
</feature>
<comment type="caution">
    <text evidence="2">The sequence shown here is derived from an EMBL/GenBank/DDBJ whole genome shotgun (WGS) entry which is preliminary data.</text>
</comment>
<dbReference type="InterPro" id="IPR010239">
    <property type="entry name" value="CHP02001"/>
</dbReference>
<proteinExistence type="predicted"/>
<name>A0ABQ5YLJ8_9BURK</name>
<dbReference type="Pfam" id="PF09694">
    <property type="entry name" value="Gcw_chp"/>
    <property type="match status" value="1"/>
</dbReference>
<reference evidence="3" key="1">
    <citation type="journal article" date="2019" name="Int. J. Syst. Evol. Microbiol.">
        <title>The Global Catalogue of Microorganisms (GCM) 10K type strain sequencing project: providing services to taxonomists for standard genome sequencing and annotation.</title>
        <authorList>
            <consortium name="The Broad Institute Genomics Platform"/>
            <consortium name="The Broad Institute Genome Sequencing Center for Infectious Disease"/>
            <person name="Wu L."/>
            <person name="Ma J."/>
        </authorList>
    </citation>
    <scope>NUCLEOTIDE SEQUENCE [LARGE SCALE GENOMIC DNA]</scope>
    <source>
        <strain evidence="3">NBRC 105857</strain>
    </source>
</reference>
<sequence>MRKTAIAKAVVLAAAFGAMSSAMAVEVTANANLTTDYKFRGISQTNRGAAFQGGFDADFGNGFYLGNWNSNVNFAGTGPVTSSGSNGLETDIYGGYRGEFKGVGYDLGGLYYYYERATTDTNGKKLNTFELYGKASYMNAYAKVSYAASENYFGLISSTGTKPDLRGSLYYDLGYTYPVTDKFSLTGHYGHTTYDKSIANGFAAGTNKSYDDYSLTGAYTVGKYTFSLAYVDTNSKAQDLFGKTLTKGTLIATVGTTF</sequence>
<feature type="signal peptide" evidence="1">
    <location>
        <begin position="1"/>
        <end position="24"/>
    </location>
</feature>